<dbReference type="Gene3D" id="3.30.565.10">
    <property type="entry name" value="Histidine kinase-like ATPase, C-terminal domain"/>
    <property type="match status" value="1"/>
</dbReference>
<evidence type="ECO:0000256" key="2">
    <source>
        <dbReference type="ARBA" id="ARBA00022777"/>
    </source>
</evidence>
<evidence type="ECO:0000259" key="6">
    <source>
        <dbReference type="Pfam" id="PF07730"/>
    </source>
</evidence>
<dbReference type="EMBL" id="JADPVI010000002">
    <property type="protein sequence ID" value="MBF8457160.1"/>
    <property type="molecule type" value="Genomic_DNA"/>
</dbReference>
<name>A0ABS0FBS2_9FLAO</name>
<dbReference type="InterPro" id="IPR050482">
    <property type="entry name" value="Sensor_HK_TwoCompSys"/>
</dbReference>
<keyword evidence="4" id="KW-1133">Transmembrane helix</keyword>
<dbReference type="RefSeq" id="WP_196079676.1">
    <property type="nucleotide sequence ID" value="NZ_JADPVI010000002.1"/>
</dbReference>
<keyword evidence="4" id="KW-0812">Transmembrane</keyword>
<feature type="transmembrane region" description="Helical" evidence="4">
    <location>
        <begin position="12"/>
        <end position="34"/>
    </location>
</feature>
<dbReference type="Gene3D" id="1.20.5.1930">
    <property type="match status" value="1"/>
</dbReference>
<protein>
    <submittedName>
        <fullName evidence="7">ATP-binding protein</fullName>
    </submittedName>
</protein>
<dbReference type="Proteomes" id="UP000660070">
    <property type="component" value="Unassembled WGS sequence"/>
</dbReference>
<keyword evidence="7" id="KW-0547">Nucleotide-binding</keyword>
<dbReference type="InterPro" id="IPR011712">
    <property type="entry name" value="Sig_transdc_His_kin_sub3_dim/P"/>
</dbReference>
<evidence type="ECO:0000313" key="7">
    <source>
        <dbReference type="EMBL" id="MBF8457160.1"/>
    </source>
</evidence>
<dbReference type="Pfam" id="PF02518">
    <property type="entry name" value="HATPase_c"/>
    <property type="match status" value="1"/>
</dbReference>
<keyword evidence="7" id="KW-0067">ATP-binding</keyword>
<dbReference type="PANTHER" id="PTHR24421">
    <property type="entry name" value="NITRATE/NITRITE SENSOR PROTEIN NARX-RELATED"/>
    <property type="match status" value="1"/>
</dbReference>
<dbReference type="SUPFAM" id="SSF55874">
    <property type="entry name" value="ATPase domain of HSP90 chaperone/DNA topoisomerase II/histidine kinase"/>
    <property type="match status" value="1"/>
</dbReference>
<proteinExistence type="predicted"/>
<dbReference type="CDD" id="cd16917">
    <property type="entry name" value="HATPase_UhpB-NarQ-NarX-like"/>
    <property type="match status" value="1"/>
</dbReference>
<feature type="domain" description="Signal transduction histidine kinase subgroup 3 dimerisation and phosphoacceptor" evidence="6">
    <location>
        <begin position="69"/>
        <end position="130"/>
    </location>
</feature>
<keyword evidence="1" id="KW-0808">Transferase</keyword>
<evidence type="ECO:0000259" key="5">
    <source>
        <dbReference type="Pfam" id="PF02518"/>
    </source>
</evidence>
<dbReference type="Pfam" id="PF07730">
    <property type="entry name" value="HisKA_3"/>
    <property type="match status" value="1"/>
</dbReference>
<evidence type="ECO:0000313" key="8">
    <source>
        <dbReference type="Proteomes" id="UP000660070"/>
    </source>
</evidence>
<dbReference type="InterPro" id="IPR036890">
    <property type="entry name" value="HATPase_C_sf"/>
</dbReference>
<keyword evidence="8" id="KW-1185">Reference proteome</keyword>
<evidence type="ECO:0000256" key="3">
    <source>
        <dbReference type="ARBA" id="ARBA00023012"/>
    </source>
</evidence>
<organism evidence="7 8">
    <name type="scientific">Kaistella gelatinilytica</name>
    <dbReference type="NCBI Taxonomy" id="2787636"/>
    <lineage>
        <taxon>Bacteria</taxon>
        <taxon>Pseudomonadati</taxon>
        <taxon>Bacteroidota</taxon>
        <taxon>Flavobacteriia</taxon>
        <taxon>Flavobacteriales</taxon>
        <taxon>Weeksellaceae</taxon>
        <taxon>Chryseobacterium group</taxon>
        <taxon>Kaistella</taxon>
    </lineage>
</organism>
<comment type="caution">
    <text evidence="7">The sequence shown here is derived from an EMBL/GenBank/DDBJ whole genome shotgun (WGS) entry which is preliminary data.</text>
</comment>
<feature type="domain" description="Histidine kinase/HSP90-like ATPase" evidence="5">
    <location>
        <begin position="176"/>
        <end position="224"/>
    </location>
</feature>
<reference evidence="7 8" key="1">
    <citation type="submission" date="2020-11" db="EMBL/GenBank/DDBJ databases">
        <title>Kaistella gelatinilytica sp. nov., a flavobacterium isolated from Antarctic Soil.</title>
        <authorList>
            <person name="Li J."/>
        </authorList>
    </citation>
    <scope>NUCLEOTIDE SEQUENCE [LARGE SCALE GENOMIC DNA]</scope>
    <source>
        <strain evidence="7 8">G5-32</strain>
    </source>
</reference>
<evidence type="ECO:0000256" key="4">
    <source>
        <dbReference type="SAM" id="Phobius"/>
    </source>
</evidence>
<gene>
    <name evidence="7" type="ORF">IV494_08185</name>
</gene>
<evidence type="ECO:0000256" key="1">
    <source>
        <dbReference type="ARBA" id="ARBA00022679"/>
    </source>
</evidence>
<accession>A0ABS0FBS2</accession>
<dbReference type="GO" id="GO:0005524">
    <property type="term" value="F:ATP binding"/>
    <property type="evidence" value="ECO:0007669"/>
    <property type="project" value="UniProtKB-KW"/>
</dbReference>
<keyword evidence="4" id="KW-0472">Membrane</keyword>
<dbReference type="PANTHER" id="PTHR24421:SF58">
    <property type="entry name" value="SIGNAL TRANSDUCTION HISTIDINE-PROTEIN KINASE_PHOSPHATASE UHPB"/>
    <property type="match status" value="1"/>
</dbReference>
<keyword evidence="2" id="KW-0418">Kinase</keyword>
<dbReference type="InterPro" id="IPR003594">
    <property type="entry name" value="HATPase_dom"/>
</dbReference>
<keyword evidence="3" id="KW-0902">Two-component regulatory system</keyword>
<sequence>MRALPVEIKFSIIIAILLMVIIVVFLIFIIVLYYRRQMIFSKEERLKEMEYRTQLLQQEIDYRKKMQSEHDRVSHDLHDDLGSGITALKLQTQFIKQKTTDIKISQNIEELLQTCDELNVSMRQILWNLKVGDDNLENFAQRISHYAKNFFAKTNIKVHIFKEEVGYDHISADTRRNLYLCIKEALNNVYKHSNSENVEVHFNRDGKIFTVDIKDDGVGITPDAAYGDGIENMKSRMVALCGNLNFVPSEKGLHVRLNLDLQNDQDSIKNVEKV</sequence>